<feature type="region of interest" description="Disordered" evidence="1">
    <location>
        <begin position="1"/>
        <end position="31"/>
    </location>
</feature>
<sequence length="278" mass="30992">MAARITTPLLEDRERIYTTGETGGPHEASTDSRLLSLADKLGMQPDALSQSSSAEREKGNDYERDRRLHRDPVVNISFEQLEELLTALDSTSDMLRQIGLNSVELESLTRQRRSHKIPRFITRHLLLGTVIWQILNIVAVVITEAFANNSKGDEKEEDKTVYYVSVGVIVVFQAANLLLVILTTIKLTKQIMHQTLTKSFLAQSFLSTTLLYAGLYTLVYKIEPSSFQHLTGAKDPLSTPGVFFKMVVFSISTGTLCGSSSIIPDRWPAQLIASTQVF</sequence>
<feature type="compositionally biased region" description="Basic and acidic residues" evidence="1">
    <location>
        <begin position="54"/>
        <end position="66"/>
    </location>
</feature>
<feature type="transmembrane region" description="Helical" evidence="2">
    <location>
        <begin position="120"/>
        <end position="142"/>
    </location>
</feature>
<feature type="transmembrane region" description="Helical" evidence="2">
    <location>
        <begin position="162"/>
        <end position="188"/>
    </location>
</feature>
<organism evidence="3 4">
    <name type="scientific">Stylophora pistillata</name>
    <name type="common">Smooth cauliflower coral</name>
    <dbReference type="NCBI Taxonomy" id="50429"/>
    <lineage>
        <taxon>Eukaryota</taxon>
        <taxon>Metazoa</taxon>
        <taxon>Cnidaria</taxon>
        <taxon>Anthozoa</taxon>
        <taxon>Hexacorallia</taxon>
        <taxon>Scleractinia</taxon>
        <taxon>Astrocoeniina</taxon>
        <taxon>Pocilloporidae</taxon>
        <taxon>Stylophora</taxon>
    </lineage>
</organism>
<dbReference type="AlphaFoldDB" id="A0A2B4S7U1"/>
<feature type="transmembrane region" description="Helical" evidence="2">
    <location>
        <begin position="242"/>
        <end position="263"/>
    </location>
</feature>
<accession>A0A2B4S7U1</accession>
<feature type="region of interest" description="Disordered" evidence="1">
    <location>
        <begin position="45"/>
        <end position="66"/>
    </location>
</feature>
<proteinExistence type="predicted"/>
<evidence type="ECO:0000256" key="2">
    <source>
        <dbReference type="SAM" id="Phobius"/>
    </source>
</evidence>
<gene>
    <name evidence="3" type="ORF">AWC38_SpisGene8587</name>
</gene>
<keyword evidence="2" id="KW-0812">Transmembrane</keyword>
<keyword evidence="2" id="KW-0472">Membrane</keyword>
<dbReference type="OrthoDB" id="5967862at2759"/>
<name>A0A2B4S7U1_STYPI</name>
<reference evidence="4" key="1">
    <citation type="journal article" date="2017" name="bioRxiv">
        <title>Comparative analysis of the genomes of Stylophora pistillata and Acropora digitifera provides evidence for extensive differences between species of corals.</title>
        <authorList>
            <person name="Voolstra C.R."/>
            <person name="Li Y."/>
            <person name="Liew Y.J."/>
            <person name="Baumgarten S."/>
            <person name="Zoccola D."/>
            <person name="Flot J.-F."/>
            <person name="Tambutte S."/>
            <person name="Allemand D."/>
            <person name="Aranda M."/>
        </authorList>
    </citation>
    <scope>NUCLEOTIDE SEQUENCE [LARGE SCALE GENOMIC DNA]</scope>
</reference>
<evidence type="ECO:0000256" key="1">
    <source>
        <dbReference type="SAM" id="MobiDB-lite"/>
    </source>
</evidence>
<evidence type="ECO:0000313" key="3">
    <source>
        <dbReference type="EMBL" id="PFX26724.1"/>
    </source>
</evidence>
<keyword evidence="4" id="KW-1185">Reference proteome</keyword>
<protein>
    <submittedName>
        <fullName evidence="3">Uncharacterized protein</fullName>
    </submittedName>
</protein>
<evidence type="ECO:0000313" key="4">
    <source>
        <dbReference type="Proteomes" id="UP000225706"/>
    </source>
</evidence>
<feature type="transmembrane region" description="Helical" evidence="2">
    <location>
        <begin position="200"/>
        <end position="222"/>
    </location>
</feature>
<dbReference type="Proteomes" id="UP000225706">
    <property type="component" value="Unassembled WGS sequence"/>
</dbReference>
<comment type="caution">
    <text evidence="3">The sequence shown here is derived from an EMBL/GenBank/DDBJ whole genome shotgun (WGS) entry which is preliminary data.</text>
</comment>
<dbReference type="EMBL" id="LSMT01000119">
    <property type="protein sequence ID" value="PFX26724.1"/>
    <property type="molecule type" value="Genomic_DNA"/>
</dbReference>
<keyword evidence="2" id="KW-1133">Transmembrane helix</keyword>